<dbReference type="InterPro" id="IPR041854">
    <property type="entry name" value="BFD-like_2Fe2S-bd_dom_sf"/>
</dbReference>
<feature type="domain" description="4Fe-4S ferredoxin-type" evidence="5">
    <location>
        <begin position="377"/>
        <end position="406"/>
    </location>
</feature>
<name>A0A7V3RFT0_9BACT</name>
<dbReference type="EMBL" id="DTPE01000262">
    <property type="protein sequence ID" value="HGE75772.1"/>
    <property type="molecule type" value="Genomic_DNA"/>
</dbReference>
<dbReference type="AlphaFoldDB" id="A0A7V3RFT0"/>
<evidence type="ECO:0000256" key="1">
    <source>
        <dbReference type="ARBA" id="ARBA00022723"/>
    </source>
</evidence>
<dbReference type="GO" id="GO:0046872">
    <property type="term" value="F:metal ion binding"/>
    <property type="evidence" value="ECO:0007669"/>
    <property type="project" value="UniProtKB-KW"/>
</dbReference>
<reference evidence="6" key="1">
    <citation type="journal article" date="2020" name="mSystems">
        <title>Genome- and Community-Level Interaction Insights into Carbon Utilization and Element Cycling Functions of Hydrothermarchaeota in Hydrothermal Sediment.</title>
        <authorList>
            <person name="Zhou Z."/>
            <person name="Liu Y."/>
            <person name="Xu W."/>
            <person name="Pan J."/>
            <person name="Luo Z.H."/>
            <person name="Li M."/>
        </authorList>
    </citation>
    <scope>NUCLEOTIDE SEQUENCE [LARGE SCALE GENOMIC DNA]</scope>
    <source>
        <strain evidence="6">SpSt-966</strain>
    </source>
</reference>
<dbReference type="PROSITE" id="PS00198">
    <property type="entry name" value="4FE4S_FER_1"/>
    <property type="match status" value="1"/>
</dbReference>
<comment type="caution">
    <text evidence="6">The sequence shown here is derived from an EMBL/GenBank/DDBJ whole genome shotgun (WGS) entry which is preliminary data.</text>
</comment>
<accession>A0A7V3RFT0</accession>
<evidence type="ECO:0000313" key="6">
    <source>
        <dbReference type="EMBL" id="HGE75772.1"/>
    </source>
</evidence>
<dbReference type="SUPFAM" id="SSF54862">
    <property type="entry name" value="4Fe-4S ferredoxins"/>
    <property type="match status" value="1"/>
</dbReference>
<evidence type="ECO:0000256" key="3">
    <source>
        <dbReference type="ARBA" id="ARBA00023004"/>
    </source>
</evidence>
<dbReference type="PROSITE" id="PS51379">
    <property type="entry name" value="4FE4S_FER_2"/>
    <property type="match status" value="2"/>
</dbReference>
<organism evidence="6">
    <name type="scientific">Mesoaciditoga lauensis</name>
    <dbReference type="NCBI Taxonomy" id="1495039"/>
    <lineage>
        <taxon>Bacteria</taxon>
        <taxon>Thermotogati</taxon>
        <taxon>Thermotogota</taxon>
        <taxon>Thermotogae</taxon>
        <taxon>Mesoaciditogales</taxon>
        <taxon>Mesoaciditogaceae</taxon>
        <taxon>Mesoaciditoga</taxon>
    </lineage>
</organism>
<dbReference type="PANTHER" id="PTHR42949:SF3">
    <property type="entry name" value="ANAEROBIC GLYCEROL-3-PHOSPHATE DEHYDROGENASE SUBUNIT B"/>
    <property type="match status" value="1"/>
</dbReference>
<protein>
    <submittedName>
        <fullName evidence="6">FAD-dependent oxidoreductase</fullName>
    </submittedName>
</protein>
<dbReference type="GO" id="GO:0051536">
    <property type="term" value="F:iron-sulfur cluster binding"/>
    <property type="evidence" value="ECO:0007669"/>
    <property type="project" value="UniProtKB-KW"/>
</dbReference>
<keyword evidence="4" id="KW-0411">Iron-sulfur</keyword>
<dbReference type="Gene3D" id="1.10.10.1100">
    <property type="entry name" value="BFD-like [2Fe-2S]-binding domain"/>
    <property type="match status" value="1"/>
</dbReference>
<dbReference type="Gene3D" id="3.30.70.20">
    <property type="match status" value="1"/>
</dbReference>
<dbReference type="GO" id="GO:0016491">
    <property type="term" value="F:oxidoreductase activity"/>
    <property type="evidence" value="ECO:0007669"/>
    <property type="project" value="UniProtKB-KW"/>
</dbReference>
<proteinExistence type="predicted"/>
<keyword evidence="1" id="KW-0479">Metal-binding</keyword>
<dbReference type="PRINTS" id="PR00469">
    <property type="entry name" value="PNDRDTASEII"/>
</dbReference>
<gene>
    <name evidence="6" type="ORF">ENX73_06590</name>
</gene>
<dbReference type="Gene3D" id="3.50.50.60">
    <property type="entry name" value="FAD/NAD(P)-binding domain"/>
    <property type="match status" value="2"/>
</dbReference>
<dbReference type="CDD" id="cd19946">
    <property type="entry name" value="GlpA-like_Fer2_BFD-like"/>
    <property type="match status" value="1"/>
</dbReference>
<dbReference type="InterPro" id="IPR017900">
    <property type="entry name" value="4Fe4S_Fe_S_CS"/>
</dbReference>
<dbReference type="Pfam" id="PF17806">
    <property type="entry name" value="SO_alpha_A3"/>
    <property type="match status" value="1"/>
</dbReference>
<dbReference type="PRINTS" id="PR00368">
    <property type="entry name" value="FADPNR"/>
</dbReference>
<feature type="domain" description="4Fe-4S ferredoxin-type" evidence="5">
    <location>
        <begin position="409"/>
        <end position="438"/>
    </location>
</feature>
<dbReference type="InterPro" id="IPR036188">
    <property type="entry name" value="FAD/NAD-bd_sf"/>
</dbReference>
<evidence type="ECO:0000259" key="5">
    <source>
        <dbReference type="PROSITE" id="PS51379"/>
    </source>
</evidence>
<keyword evidence="2" id="KW-0560">Oxidoreductase</keyword>
<dbReference type="SUPFAM" id="SSF51905">
    <property type="entry name" value="FAD/NAD(P)-binding domain"/>
    <property type="match status" value="1"/>
</dbReference>
<sequence>MKTYDAVIIGGGPAGLLGALTLGNHGVETLLLDENAEIGGQLVKQTHKFFGDHEHYASVRGFEIAKKLRTEVEKTQVKLSTSSTVIGIYPENTIAYVRNDQMEKVRYKKLLIATGAMEKQLPFINSDLPGVYGAGAIQTLMNQYGIFPGKRFLIVGSGNIGLILAYQLVQAGAEVRAIIEALGAIGGYEVHSNKVKRLGIPILLNHTVLKAIGDESVQGAVIARVDDKFNPVAGTEKELVVDTICISVGLMPLTELAEQAQCKISYIPELGGYVPLRDVRMRTTNPDVFVAGDLSSIEEATTAMIEGKIAALQITEDLEKIDLEEELNEELKTISLFRSGPKSFKIRAGLEKMGIKNSKIEVPKVTSFIKRIEDGKVRAVIECDEEIPCNSCESVCKFDAIKIGKNLNAKPVLDPSKCTGCSLCMLSCPGLAIFMESVDTVTHKGTLALPYEFLPLPKVEEKMWGMDRDGNYVCDVTVKKVIKSPNKTNIVHVEMQDEFVDMVRHIKFPQKESPFVCRCEEITVEEIEKVIDSGITDFEELKRMTRVTMGPCGGKNCRMITLGILSRKTGIPISELSHGTSRPPVKPVEFSIFLRRDEK</sequence>
<dbReference type="InterPro" id="IPR023753">
    <property type="entry name" value="FAD/NAD-binding_dom"/>
</dbReference>
<dbReference type="PANTHER" id="PTHR42949">
    <property type="entry name" value="ANAEROBIC GLYCEROL-3-PHOSPHATE DEHYDROGENASE SUBUNIT B"/>
    <property type="match status" value="1"/>
</dbReference>
<keyword evidence="3" id="KW-0408">Iron</keyword>
<dbReference type="InterPro" id="IPR051691">
    <property type="entry name" value="Metab_Enz_Cyan_OpOx_G3PDH"/>
</dbReference>
<dbReference type="InterPro" id="IPR017896">
    <property type="entry name" value="4Fe4S_Fe-S-bd"/>
</dbReference>
<evidence type="ECO:0000256" key="4">
    <source>
        <dbReference type="ARBA" id="ARBA00023014"/>
    </source>
</evidence>
<dbReference type="Pfam" id="PF07992">
    <property type="entry name" value="Pyr_redox_2"/>
    <property type="match status" value="1"/>
</dbReference>
<evidence type="ECO:0000256" key="2">
    <source>
        <dbReference type="ARBA" id="ARBA00023002"/>
    </source>
</evidence>
<dbReference type="Pfam" id="PF12838">
    <property type="entry name" value="Fer4_7"/>
    <property type="match status" value="1"/>
</dbReference>
<dbReference type="InterPro" id="IPR041117">
    <property type="entry name" value="SoxA_A3"/>
</dbReference>